<proteinExistence type="predicted"/>
<name>A0A0A9F9H4_ARUDO</name>
<sequence length="76" mass="9057">MASVQNSTQVYFLLRSTICHFFITIKVERQDTETDRLVFAILEIVFVHKLELWFHSNNLELDCLNTKQISIRRRVS</sequence>
<reference evidence="1" key="1">
    <citation type="submission" date="2014-09" db="EMBL/GenBank/DDBJ databases">
        <authorList>
            <person name="Magalhaes I.L.F."/>
            <person name="Oliveira U."/>
            <person name="Santos F.R."/>
            <person name="Vidigal T.H.D.A."/>
            <person name="Brescovit A.D."/>
            <person name="Santos A.J."/>
        </authorList>
    </citation>
    <scope>NUCLEOTIDE SEQUENCE</scope>
    <source>
        <tissue evidence="1">Shoot tissue taken approximately 20 cm above the soil surface</tissue>
    </source>
</reference>
<reference evidence="1" key="2">
    <citation type="journal article" date="2015" name="Data Brief">
        <title>Shoot transcriptome of the giant reed, Arundo donax.</title>
        <authorList>
            <person name="Barrero R.A."/>
            <person name="Guerrero F.D."/>
            <person name="Moolhuijzen P."/>
            <person name="Goolsby J.A."/>
            <person name="Tidwell J."/>
            <person name="Bellgard S.E."/>
            <person name="Bellgard M.I."/>
        </authorList>
    </citation>
    <scope>NUCLEOTIDE SEQUENCE</scope>
    <source>
        <tissue evidence="1">Shoot tissue taken approximately 20 cm above the soil surface</tissue>
    </source>
</reference>
<accession>A0A0A9F9H4</accession>
<dbReference type="AlphaFoldDB" id="A0A0A9F9H4"/>
<dbReference type="EMBL" id="GBRH01188909">
    <property type="protein sequence ID" value="JAE08987.1"/>
    <property type="molecule type" value="Transcribed_RNA"/>
</dbReference>
<organism evidence="1">
    <name type="scientific">Arundo donax</name>
    <name type="common">Giant reed</name>
    <name type="synonym">Donax arundinaceus</name>
    <dbReference type="NCBI Taxonomy" id="35708"/>
    <lineage>
        <taxon>Eukaryota</taxon>
        <taxon>Viridiplantae</taxon>
        <taxon>Streptophyta</taxon>
        <taxon>Embryophyta</taxon>
        <taxon>Tracheophyta</taxon>
        <taxon>Spermatophyta</taxon>
        <taxon>Magnoliopsida</taxon>
        <taxon>Liliopsida</taxon>
        <taxon>Poales</taxon>
        <taxon>Poaceae</taxon>
        <taxon>PACMAD clade</taxon>
        <taxon>Arundinoideae</taxon>
        <taxon>Arundineae</taxon>
        <taxon>Arundo</taxon>
    </lineage>
</organism>
<evidence type="ECO:0000313" key="1">
    <source>
        <dbReference type="EMBL" id="JAE08987.1"/>
    </source>
</evidence>
<protein>
    <submittedName>
        <fullName evidence="1">Uncharacterized protein</fullName>
    </submittedName>
</protein>